<keyword evidence="7" id="KW-0066">ATP synthesis</keyword>
<gene>
    <name evidence="8" type="primary">atpD</name>
</gene>
<evidence type="ECO:0000256" key="3">
    <source>
        <dbReference type="ARBA" id="ARBA00022448"/>
    </source>
</evidence>
<dbReference type="InterPro" id="IPR020781">
    <property type="entry name" value="ATPase_OSCP/d_CS"/>
</dbReference>
<dbReference type="GO" id="GO:0046933">
    <property type="term" value="F:proton-transporting ATP synthase activity, rotational mechanism"/>
    <property type="evidence" value="ECO:0007669"/>
    <property type="project" value="InterPro"/>
</dbReference>
<dbReference type="GeneID" id="3562445"/>
<dbReference type="AlphaFoldDB" id="H9LSS8"/>
<keyword evidence="6" id="KW-0472">Membrane</keyword>
<reference evidence="8" key="1">
    <citation type="journal article" date="2012" name="J. Eukaryot. Microbiol.">
        <title>Twenty-Fold Difference in Evolutionary Rates between the Mitochondrial and Plastid Genomes of Species with Secondary Red Plastids.</title>
        <authorList>
            <person name="Smith D.R."/>
            <person name="Keeling P.J."/>
        </authorList>
    </citation>
    <scope>NUCLEOTIDE SEQUENCE</scope>
</reference>
<dbReference type="PANTHER" id="PTHR11910">
    <property type="entry name" value="ATP SYNTHASE DELTA CHAIN"/>
    <property type="match status" value="1"/>
</dbReference>
<keyword evidence="4" id="KW-0375">Hydrogen ion transport</keyword>
<comment type="similarity">
    <text evidence="2">Belongs to the ATPase delta chain family.</text>
</comment>
<geneLocation type="plastid" evidence="8"/>
<evidence type="ECO:0000256" key="2">
    <source>
        <dbReference type="ARBA" id="ARBA00007046"/>
    </source>
</evidence>
<dbReference type="NCBIfam" id="NF004402">
    <property type="entry name" value="PRK05758.2-2"/>
    <property type="match status" value="1"/>
</dbReference>
<protein>
    <submittedName>
        <fullName evidence="8">ATP synthase CF1 delta subunit</fullName>
    </submittedName>
</protein>
<dbReference type="HAMAP" id="MF_01416">
    <property type="entry name" value="ATP_synth_delta_bact"/>
    <property type="match status" value="1"/>
</dbReference>
<dbReference type="InterPro" id="IPR000711">
    <property type="entry name" value="ATPase_OSCP/dsu"/>
</dbReference>
<accession>H9LSS8</accession>
<proteinExistence type="inferred from homology"/>
<dbReference type="Pfam" id="PF00213">
    <property type="entry name" value="OSCP"/>
    <property type="match status" value="1"/>
</dbReference>
<evidence type="ECO:0000256" key="6">
    <source>
        <dbReference type="ARBA" id="ARBA00023136"/>
    </source>
</evidence>
<dbReference type="NCBIfam" id="TIGR01145">
    <property type="entry name" value="ATP_synt_delta"/>
    <property type="match status" value="1"/>
</dbReference>
<keyword evidence="5" id="KW-0406">Ion transport</keyword>
<keyword evidence="3" id="KW-0813">Transport</keyword>
<dbReference type="PROSITE" id="PS00389">
    <property type="entry name" value="ATPASE_DELTA"/>
    <property type="match status" value="1"/>
</dbReference>
<organism evidence="8">
    <name type="scientific">Emiliania huxleyi</name>
    <name type="common">Coccolithophore</name>
    <name type="synonym">Pontosphaera huxleyi</name>
    <dbReference type="NCBI Taxonomy" id="2903"/>
    <lineage>
        <taxon>Eukaryota</taxon>
        <taxon>Haptista</taxon>
        <taxon>Haptophyta</taxon>
        <taxon>Prymnesiophyceae</taxon>
        <taxon>Isochrysidales</taxon>
        <taxon>Noelaerhabdaceae</taxon>
        <taxon>Emiliania</taxon>
    </lineage>
</organism>
<dbReference type="SMR" id="H9LSS8"/>
<evidence type="ECO:0000313" key="8">
    <source>
        <dbReference type="EMBL" id="AEI29530.1"/>
    </source>
</evidence>
<keyword evidence="8" id="KW-0934">Plastid</keyword>
<dbReference type="EMBL" id="JN022705">
    <property type="protein sequence ID" value="AEI29530.1"/>
    <property type="molecule type" value="Genomic_DNA"/>
</dbReference>
<dbReference type="Gene3D" id="1.10.520.20">
    <property type="entry name" value="N-terminal domain of the delta subunit of the F1F0-ATP synthase"/>
    <property type="match status" value="1"/>
</dbReference>
<dbReference type="RefSeq" id="YP_277369.1">
    <property type="nucleotide sequence ID" value="NC_007288.1"/>
</dbReference>
<evidence type="ECO:0000256" key="1">
    <source>
        <dbReference type="ARBA" id="ARBA00004370"/>
    </source>
</evidence>
<sequence length="180" mass="19633">MLVVKIAVPYAEALLELANANSSLKETTNDINIVSQFLANSSDLKKFLGNPLITRDAKKGVLKDVLGEQIGEKTLTFLMLLVDRGRIAYLDGIAYKFLELSYKEESIEIAKVTSSVQLSAQQQKTIAEKLKKITGAKQIKLALKVDPQLIGGFTIEIGSKLIDTSIRGQLKQISTLLGAV</sequence>
<evidence type="ECO:0000256" key="7">
    <source>
        <dbReference type="ARBA" id="ARBA00023310"/>
    </source>
</evidence>
<dbReference type="InterPro" id="IPR026015">
    <property type="entry name" value="ATP_synth_OSCP/delta_N_sf"/>
</dbReference>
<comment type="subcellular location">
    <subcellularLocation>
        <location evidence="1">Membrane</location>
    </subcellularLocation>
</comment>
<name>H9LSS8_EMIHU</name>
<dbReference type="SUPFAM" id="SSF47928">
    <property type="entry name" value="N-terminal domain of the delta subunit of the F1F0-ATP synthase"/>
    <property type="match status" value="1"/>
</dbReference>
<evidence type="ECO:0000256" key="4">
    <source>
        <dbReference type="ARBA" id="ARBA00022781"/>
    </source>
</evidence>
<dbReference type="PRINTS" id="PR00125">
    <property type="entry name" value="ATPASEDELTA"/>
</dbReference>
<dbReference type="GO" id="GO:0016020">
    <property type="term" value="C:membrane"/>
    <property type="evidence" value="ECO:0007669"/>
    <property type="project" value="UniProtKB-SubCell"/>
</dbReference>
<evidence type="ECO:0000256" key="5">
    <source>
        <dbReference type="ARBA" id="ARBA00023065"/>
    </source>
</evidence>